<dbReference type="PATRIC" id="fig|582680.6.peg.1760"/>
<sequence>MVDKPQWLVREEAGIPVLIALALRQRLGIRIPAELPTLRDHPLRAFDDGGVDDALERQWRAYWDMTVEPETHPSRSPLELIDGFDTIVALPAVGAERLRAAIAPLASEVVRYANEAQQRYSRSVSGTGDPYRAYAAALAEFERDTGRRAHSFELNVHVLPLAQRGIWRIGAFSIAVTDSLRHDPVDFDSAIRPVIAEVA</sequence>
<keyword evidence="2" id="KW-1185">Reference proteome</keyword>
<reference evidence="1 2" key="1">
    <citation type="submission" date="2015-02" db="EMBL/GenBank/DDBJ databases">
        <title>Draft genome sequences of ten Microbacterium spp. with emphasis on heavy metal contaminated environments.</title>
        <authorList>
            <person name="Corretto E."/>
        </authorList>
    </citation>
    <scope>NUCLEOTIDE SEQUENCE [LARGE SCALE GENOMIC DNA]</scope>
    <source>
        <strain evidence="1 2">ARN176</strain>
    </source>
</reference>
<dbReference type="EMBL" id="JYIX01000033">
    <property type="protein sequence ID" value="KJL33482.1"/>
    <property type="molecule type" value="Genomic_DNA"/>
</dbReference>
<accession>A0A0F0LJV0</accession>
<protein>
    <recommendedName>
        <fullName evidence="3">Zinc-binding alcohol dehydrogenase</fullName>
    </recommendedName>
</protein>
<evidence type="ECO:0008006" key="3">
    <source>
        <dbReference type="Google" id="ProtNLM"/>
    </source>
</evidence>
<comment type="caution">
    <text evidence="1">The sequence shown here is derived from an EMBL/GenBank/DDBJ whole genome shotgun (WGS) entry which is preliminary data.</text>
</comment>
<name>A0A0F0LJV0_9MICO</name>
<evidence type="ECO:0000313" key="2">
    <source>
        <dbReference type="Proteomes" id="UP000033740"/>
    </source>
</evidence>
<dbReference type="Proteomes" id="UP000033740">
    <property type="component" value="Unassembled WGS sequence"/>
</dbReference>
<dbReference type="STRING" id="582680.RS86_01703"/>
<gene>
    <name evidence="1" type="ORF">RS86_01703</name>
</gene>
<dbReference type="RefSeq" id="WP_045271797.1">
    <property type="nucleotide sequence ID" value="NZ_JYIX01000033.1"/>
</dbReference>
<evidence type="ECO:0000313" key="1">
    <source>
        <dbReference type="EMBL" id="KJL33482.1"/>
    </source>
</evidence>
<proteinExistence type="predicted"/>
<dbReference type="AlphaFoldDB" id="A0A0F0LJV0"/>
<organism evidence="1 2">
    <name type="scientific">Microbacterium azadirachtae</name>
    <dbReference type="NCBI Taxonomy" id="582680"/>
    <lineage>
        <taxon>Bacteria</taxon>
        <taxon>Bacillati</taxon>
        <taxon>Actinomycetota</taxon>
        <taxon>Actinomycetes</taxon>
        <taxon>Micrococcales</taxon>
        <taxon>Microbacteriaceae</taxon>
        <taxon>Microbacterium</taxon>
    </lineage>
</organism>